<dbReference type="EMBL" id="GBRH01195661">
    <property type="protein sequence ID" value="JAE02235.1"/>
    <property type="molecule type" value="Transcribed_RNA"/>
</dbReference>
<proteinExistence type="predicted"/>
<reference evidence="1" key="1">
    <citation type="submission" date="2014-09" db="EMBL/GenBank/DDBJ databases">
        <authorList>
            <person name="Magalhaes I.L.F."/>
            <person name="Oliveira U."/>
            <person name="Santos F.R."/>
            <person name="Vidigal T.H.D.A."/>
            <person name="Brescovit A.D."/>
            <person name="Santos A.J."/>
        </authorList>
    </citation>
    <scope>NUCLEOTIDE SEQUENCE</scope>
    <source>
        <tissue evidence="1">Shoot tissue taken approximately 20 cm above the soil surface</tissue>
    </source>
</reference>
<dbReference type="AlphaFoldDB" id="A0A0A9ENC6"/>
<name>A0A0A9ENC6_ARUDO</name>
<accession>A0A0A9ENC6</accession>
<organism evidence="1">
    <name type="scientific">Arundo donax</name>
    <name type="common">Giant reed</name>
    <name type="synonym">Donax arundinaceus</name>
    <dbReference type="NCBI Taxonomy" id="35708"/>
    <lineage>
        <taxon>Eukaryota</taxon>
        <taxon>Viridiplantae</taxon>
        <taxon>Streptophyta</taxon>
        <taxon>Embryophyta</taxon>
        <taxon>Tracheophyta</taxon>
        <taxon>Spermatophyta</taxon>
        <taxon>Magnoliopsida</taxon>
        <taxon>Liliopsida</taxon>
        <taxon>Poales</taxon>
        <taxon>Poaceae</taxon>
        <taxon>PACMAD clade</taxon>
        <taxon>Arundinoideae</taxon>
        <taxon>Arundineae</taxon>
        <taxon>Arundo</taxon>
    </lineage>
</organism>
<reference evidence="1" key="2">
    <citation type="journal article" date="2015" name="Data Brief">
        <title>Shoot transcriptome of the giant reed, Arundo donax.</title>
        <authorList>
            <person name="Barrero R.A."/>
            <person name="Guerrero F.D."/>
            <person name="Moolhuijzen P."/>
            <person name="Goolsby J.A."/>
            <person name="Tidwell J."/>
            <person name="Bellgard S.E."/>
            <person name="Bellgard M.I."/>
        </authorList>
    </citation>
    <scope>NUCLEOTIDE SEQUENCE</scope>
    <source>
        <tissue evidence="1">Shoot tissue taken approximately 20 cm above the soil surface</tissue>
    </source>
</reference>
<evidence type="ECO:0000313" key="1">
    <source>
        <dbReference type="EMBL" id="JAE02235.1"/>
    </source>
</evidence>
<protein>
    <submittedName>
        <fullName evidence="1">Uncharacterized protein</fullName>
    </submittedName>
</protein>
<sequence length="48" mass="5500">MMPLEIKLARLHFPWEPGQLYLNIPPSEAVSSGFLRWRAFNMTQGVAV</sequence>